<evidence type="ECO:0000256" key="2">
    <source>
        <dbReference type="SAM" id="MobiDB-lite"/>
    </source>
</evidence>
<protein>
    <submittedName>
        <fullName evidence="3">Uncharacterized protein</fullName>
    </submittedName>
</protein>
<evidence type="ECO:0000313" key="3">
    <source>
        <dbReference type="EMBL" id="SIS90251.1"/>
    </source>
</evidence>
<feature type="region of interest" description="Disordered" evidence="2">
    <location>
        <begin position="139"/>
        <end position="171"/>
    </location>
</feature>
<dbReference type="OrthoDB" id="2376505at2"/>
<keyword evidence="1" id="KW-0175">Coiled coil</keyword>
<feature type="coiled-coil region" evidence="1">
    <location>
        <begin position="71"/>
        <end position="105"/>
    </location>
</feature>
<keyword evidence="4" id="KW-1185">Reference proteome</keyword>
<accession>A0A1N7MWD2</accession>
<evidence type="ECO:0000256" key="1">
    <source>
        <dbReference type="SAM" id="Coils"/>
    </source>
</evidence>
<dbReference type="AlphaFoldDB" id="A0A1N7MWD2"/>
<dbReference type="EMBL" id="FTOO01000006">
    <property type="protein sequence ID" value="SIS90251.1"/>
    <property type="molecule type" value="Genomic_DNA"/>
</dbReference>
<feature type="compositionally biased region" description="Polar residues" evidence="2">
    <location>
        <begin position="140"/>
        <end position="152"/>
    </location>
</feature>
<name>A0A1N7MWD2_9BACL</name>
<organism evidence="3 4">
    <name type="scientific">Alicyclobacillus vulcanalis</name>
    <dbReference type="NCBI Taxonomy" id="252246"/>
    <lineage>
        <taxon>Bacteria</taxon>
        <taxon>Bacillati</taxon>
        <taxon>Bacillota</taxon>
        <taxon>Bacilli</taxon>
        <taxon>Bacillales</taxon>
        <taxon>Alicyclobacillaceae</taxon>
        <taxon>Alicyclobacillus</taxon>
    </lineage>
</organism>
<sequence>MWETLILALICLILLAVLYGVSGAWKRHPGLKGFLRWTASQVRGGLQGSVRSHGPSGAWPRRPSEMARLRRADAQLAVQVLEELYEEWERERRALEARIRALEEAVAHAWVKREPARSPLADASGEQATEGPVAMEPNLAASQTSGNGSTKPTSEDEQGAAGSHRVGAWREPLDKPGEGELVIADQHEHASDASWPNASMSRERVYFSILDLLHEGLSDDEIEARLGVSKDEIALVEELLRMAERSKPGVH</sequence>
<evidence type="ECO:0000313" key="4">
    <source>
        <dbReference type="Proteomes" id="UP000186156"/>
    </source>
</evidence>
<proteinExistence type="predicted"/>
<dbReference type="STRING" id="252246.SAMN05421799_106164"/>
<reference evidence="4" key="1">
    <citation type="submission" date="2017-01" db="EMBL/GenBank/DDBJ databases">
        <authorList>
            <person name="Varghese N."/>
            <person name="Submissions S."/>
        </authorList>
    </citation>
    <scope>NUCLEOTIDE SEQUENCE [LARGE SCALE GENOMIC DNA]</scope>
    <source>
        <strain evidence="4">DSM 16176</strain>
    </source>
</reference>
<dbReference type="Proteomes" id="UP000186156">
    <property type="component" value="Unassembled WGS sequence"/>
</dbReference>
<gene>
    <name evidence="3" type="ORF">SAMN05421799_106164</name>
</gene>
<dbReference type="RefSeq" id="WP_076347129.1">
    <property type="nucleotide sequence ID" value="NZ_FTOO01000006.1"/>
</dbReference>